<evidence type="ECO:0000256" key="1">
    <source>
        <dbReference type="SAM" id="MobiDB-lite"/>
    </source>
</evidence>
<feature type="region of interest" description="Disordered" evidence="1">
    <location>
        <begin position="1"/>
        <end position="35"/>
    </location>
</feature>
<keyword evidence="4" id="KW-1185">Reference proteome</keyword>
<feature type="transmembrane region" description="Helical" evidence="2">
    <location>
        <begin position="126"/>
        <end position="151"/>
    </location>
</feature>
<dbReference type="RefSeq" id="WP_345712841.1">
    <property type="nucleotide sequence ID" value="NZ_BAABIL010000375.1"/>
</dbReference>
<proteinExistence type="predicted"/>
<feature type="transmembrane region" description="Helical" evidence="2">
    <location>
        <begin position="102"/>
        <end position="120"/>
    </location>
</feature>
<feature type="transmembrane region" description="Helical" evidence="2">
    <location>
        <begin position="77"/>
        <end position="95"/>
    </location>
</feature>
<comment type="caution">
    <text evidence="3">The sequence shown here is derived from an EMBL/GenBank/DDBJ whole genome shotgun (WGS) entry which is preliminary data.</text>
</comment>
<dbReference type="EMBL" id="BAABIL010000375">
    <property type="protein sequence ID" value="GAA4984231.1"/>
    <property type="molecule type" value="Genomic_DNA"/>
</dbReference>
<feature type="transmembrane region" description="Helical" evidence="2">
    <location>
        <begin position="213"/>
        <end position="230"/>
    </location>
</feature>
<gene>
    <name evidence="3" type="ORF">GCM10023225_24220</name>
</gene>
<feature type="transmembrane region" description="Helical" evidence="2">
    <location>
        <begin position="172"/>
        <end position="193"/>
    </location>
</feature>
<keyword evidence="2" id="KW-1133">Transmembrane helix</keyword>
<organism evidence="3 4">
    <name type="scientific">Kineococcus glutinatus</name>
    <dbReference type="NCBI Taxonomy" id="1070872"/>
    <lineage>
        <taxon>Bacteria</taxon>
        <taxon>Bacillati</taxon>
        <taxon>Actinomycetota</taxon>
        <taxon>Actinomycetes</taxon>
        <taxon>Kineosporiales</taxon>
        <taxon>Kineosporiaceae</taxon>
        <taxon>Kineococcus</taxon>
    </lineage>
</organism>
<reference evidence="4" key="1">
    <citation type="journal article" date="2019" name="Int. J. Syst. Evol. Microbiol.">
        <title>The Global Catalogue of Microorganisms (GCM) 10K type strain sequencing project: providing services to taxonomists for standard genome sequencing and annotation.</title>
        <authorList>
            <consortium name="The Broad Institute Genomics Platform"/>
            <consortium name="The Broad Institute Genome Sequencing Center for Infectious Disease"/>
            <person name="Wu L."/>
            <person name="Ma J."/>
        </authorList>
    </citation>
    <scope>NUCLEOTIDE SEQUENCE [LARGE SCALE GENOMIC DNA]</scope>
    <source>
        <strain evidence="4">JCM 18126</strain>
    </source>
</reference>
<protein>
    <submittedName>
        <fullName evidence="3">DUF3159 domain-containing protein</fullName>
    </submittedName>
</protein>
<dbReference type="Pfam" id="PF11361">
    <property type="entry name" value="DUF3159"/>
    <property type="match status" value="1"/>
</dbReference>
<evidence type="ECO:0000313" key="3">
    <source>
        <dbReference type="EMBL" id="GAA4984231.1"/>
    </source>
</evidence>
<feature type="transmembrane region" description="Helical" evidence="2">
    <location>
        <begin position="52"/>
        <end position="71"/>
    </location>
</feature>
<dbReference type="Proteomes" id="UP001501195">
    <property type="component" value="Unassembled WGS sequence"/>
</dbReference>
<name>A0ABP9I1K4_9ACTN</name>
<keyword evidence="2" id="KW-0472">Membrane</keyword>
<accession>A0ABP9I1K4</accession>
<evidence type="ECO:0000256" key="2">
    <source>
        <dbReference type="SAM" id="Phobius"/>
    </source>
</evidence>
<sequence length="255" mass="26352">MTPLPSAPDGTGAGGLGADDPAAVPPRPADGAGPGTVEEVVRHRLDAALGGWRGMLESALPALAFLLAWLWREDLRTAVVAAAVPLLGSVVLRLLRRETLQHALGGVVAIAVAAAIAQRTGRTEDYFLSGILLNAGLAVVFSASMLLRWPLVGFLVGSVTGEVTAWRRDPGVLRLCQHVTAVFLVMYLLRVVVELPLLLAGSTTALAVSKLVLGWPLLVAGVAVIAAMLLRGHTPLSDPAVLGEGRGDGERPAGG</sequence>
<evidence type="ECO:0000313" key="4">
    <source>
        <dbReference type="Proteomes" id="UP001501195"/>
    </source>
</evidence>
<keyword evidence="2" id="KW-0812">Transmembrane</keyword>
<dbReference type="InterPro" id="IPR016566">
    <property type="entry name" value="UCP010219"/>
</dbReference>